<evidence type="ECO:0000256" key="2">
    <source>
        <dbReference type="SAM" id="SignalP"/>
    </source>
</evidence>
<accession>A0A7W3FNY0</accession>
<evidence type="ECO:0000313" key="4">
    <source>
        <dbReference type="EMBL" id="MBA8683064.1"/>
    </source>
</evidence>
<dbReference type="InterPro" id="IPR005674">
    <property type="entry name" value="CocE/Ser_esterase"/>
</dbReference>
<dbReference type="InterPro" id="IPR050585">
    <property type="entry name" value="Xaa-Pro_dipeptidyl-ppase/CocE"/>
</dbReference>
<dbReference type="GO" id="GO:0008239">
    <property type="term" value="F:dipeptidyl-peptidase activity"/>
    <property type="evidence" value="ECO:0007669"/>
    <property type="project" value="InterPro"/>
</dbReference>
<dbReference type="EMBL" id="JACGXS010000008">
    <property type="protein sequence ID" value="MBA8683064.1"/>
    <property type="molecule type" value="Genomic_DNA"/>
</dbReference>
<dbReference type="InterPro" id="IPR029058">
    <property type="entry name" value="AB_hydrolase_fold"/>
</dbReference>
<dbReference type="Pfam" id="PF02129">
    <property type="entry name" value="Peptidase_S15"/>
    <property type="match status" value="1"/>
</dbReference>
<dbReference type="AlphaFoldDB" id="A0A7W3FNY0"/>
<dbReference type="SUPFAM" id="SSF49785">
    <property type="entry name" value="Galactose-binding domain-like"/>
    <property type="match status" value="1"/>
</dbReference>
<comment type="caution">
    <text evidence="4">The sequence shown here is derived from an EMBL/GenBank/DDBJ whole genome shotgun (WGS) entry which is preliminary data.</text>
</comment>
<dbReference type="InterPro" id="IPR000383">
    <property type="entry name" value="Xaa-Pro-like_dom"/>
</dbReference>
<dbReference type="Proteomes" id="UP000547058">
    <property type="component" value="Unassembled WGS sequence"/>
</dbReference>
<keyword evidence="5" id="KW-1185">Reference proteome</keyword>
<keyword evidence="2" id="KW-0732">Signal</keyword>
<keyword evidence="1 4" id="KW-0378">Hydrolase</keyword>
<evidence type="ECO:0000259" key="3">
    <source>
        <dbReference type="SMART" id="SM00939"/>
    </source>
</evidence>
<dbReference type="InterPro" id="IPR008979">
    <property type="entry name" value="Galactose-bd-like_sf"/>
</dbReference>
<gene>
    <name evidence="4" type="ORF">H4O11_14790</name>
</gene>
<dbReference type="Pfam" id="PF08530">
    <property type="entry name" value="PepX_C"/>
    <property type="match status" value="1"/>
</dbReference>
<reference evidence="4 5" key="1">
    <citation type="submission" date="2020-08" db="EMBL/GenBank/DDBJ databases">
        <title>Stenotrophomonas tumulicola JCM 30961.</title>
        <authorList>
            <person name="Deng Y."/>
        </authorList>
    </citation>
    <scope>NUCLEOTIDE SEQUENCE [LARGE SCALE GENOMIC DNA]</scope>
    <source>
        <strain evidence="4 5">JCM 30961</strain>
    </source>
</reference>
<dbReference type="PANTHER" id="PTHR43056:SF10">
    <property type="entry name" value="COCE_NOND FAMILY, PUTATIVE (AFU_ORTHOLOGUE AFUA_7G00600)-RELATED"/>
    <property type="match status" value="1"/>
</dbReference>
<proteinExistence type="predicted"/>
<dbReference type="Gene3D" id="3.40.50.1820">
    <property type="entry name" value="alpha/beta hydrolase"/>
    <property type="match status" value="1"/>
</dbReference>
<dbReference type="Gene3D" id="1.10.3020.10">
    <property type="entry name" value="alpha-amino acid ester hydrolase ( Helical cap domain)"/>
    <property type="match status" value="1"/>
</dbReference>
<organism evidence="4 5">
    <name type="scientific">Stenotrophomonas tumulicola</name>
    <dbReference type="NCBI Taxonomy" id="1685415"/>
    <lineage>
        <taxon>Bacteria</taxon>
        <taxon>Pseudomonadati</taxon>
        <taxon>Pseudomonadota</taxon>
        <taxon>Gammaproteobacteria</taxon>
        <taxon>Lysobacterales</taxon>
        <taxon>Lysobacteraceae</taxon>
        <taxon>Stenotrophomonas</taxon>
    </lineage>
</organism>
<dbReference type="RefSeq" id="WP_182340190.1">
    <property type="nucleotide sequence ID" value="NZ_JACGXS010000008.1"/>
</dbReference>
<feature type="chain" id="PRO_5031260990" evidence="2">
    <location>
        <begin position="27"/>
        <end position="635"/>
    </location>
</feature>
<name>A0A7W3FNY0_9GAMM</name>
<dbReference type="InterPro" id="IPR013736">
    <property type="entry name" value="Xaa-Pro_dipept_C"/>
</dbReference>
<dbReference type="SMART" id="SM00939">
    <property type="entry name" value="PepX_C"/>
    <property type="match status" value="1"/>
</dbReference>
<sequence length="635" mass="69975">MSRLNRLAGALPLLAALMMTTSGAGAQQARVTPMTPDMYPAYDAVRPQADYVRRVAMVPMRDGVKLYTVIVFKKGTQDGPILLSRTPYNAGKATSRMPSQRIVDILPLMDAEFVDDGYIRVYQDVRGRNGSEGEYVVNRPIRGPLNDTGIDHATDAYDTIDWLVKNVPESNGKVGITGSSYVGFTALVATIDPHPALKASVPQSPMVDGWMGDDWFHNGAFRQLGLDYATGQMTNAGDNGPVPTGKGDDYLKYLRAGSAGDYARAYGVDKFPFYQKLAQNPAYTGFWSLQAVDKWIAERPLSVPTMLVVGQWDQEDSYGAPAAYAALKDKPGAKDKLHLVIGPWRHSQVNYQGDSLGALRFPGDTALEFRTRYMKPFLDHYLKGAPDPKIPRALTYQTGVNRWDASSQWPAGKAKSLYLGADFSLSFSPPAAAGHDEYISDPAKPVPFVPRPIDARDADVWKPWLVHDQRFVSDRPDVLVYQTAPLEEAVHIMGPPQVDLYASTSGSDSDWVVKLIDVYPDGDTYTPEMSGYELPIGIEIFRGRYAHSFENPQALAPGKVERYRFGLPNVNHTFKAGHRIMVQVQSSLFPLYDRNPQQYVPNIFDAKPGDYVKATQQVYFGAGTASAIVLPVAGD</sequence>
<dbReference type="PANTHER" id="PTHR43056">
    <property type="entry name" value="PEPTIDASE S9 PROLYL OLIGOPEPTIDASE"/>
    <property type="match status" value="1"/>
</dbReference>
<dbReference type="Gene3D" id="2.60.120.260">
    <property type="entry name" value="Galactose-binding domain-like"/>
    <property type="match status" value="1"/>
</dbReference>
<feature type="domain" description="Xaa-Pro dipeptidyl-peptidase C-terminal" evidence="3">
    <location>
        <begin position="375"/>
        <end position="629"/>
    </location>
</feature>
<dbReference type="SUPFAM" id="SSF53474">
    <property type="entry name" value="alpha/beta-Hydrolases"/>
    <property type="match status" value="1"/>
</dbReference>
<evidence type="ECO:0000313" key="5">
    <source>
        <dbReference type="Proteomes" id="UP000547058"/>
    </source>
</evidence>
<feature type="signal peptide" evidence="2">
    <location>
        <begin position="1"/>
        <end position="26"/>
    </location>
</feature>
<evidence type="ECO:0000256" key="1">
    <source>
        <dbReference type="ARBA" id="ARBA00022801"/>
    </source>
</evidence>
<dbReference type="NCBIfam" id="TIGR00976">
    <property type="entry name" value="CocE_NonD"/>
    <property type="match status" value="1"/>
</dbReference>
<protein>
    <submittedName>
        <fullName evidence="4">CocE/NonD family hydrolase</fullName>
    </submittedName>
</protein>